<reference evidence="1 2" key="1">
    <citation type="journal article" date="2013" name="Mar. Genomics">
        <title>Expression of sulfatases in Rhodopirellula baltica and the diversity of sulfatases in the genus Rhodopirellula.</title>
        <authorList>
            <person name="Wegner C.E."/>
            <person name="Richter-Heitmann T."/>
            <person name="Klindworth A."/>
            <person name="Klockow C."/>
            <person name="Richter M."/>
            <person name="Achstetter T."/>
            <person name="Glockner F.O."/>
            <person name="Harder J."/>
        </authorList>
    </citation>
    <scope>NUCLEOTIDE SEQUENCE [LARGE SCALE GENOMIC DNA]</scope>
    <source>
        <strain evidence="1 2">SH28</strain>
    </source>
</reference>
<evidence type="ECO:0000313" key="1">
    <source>
        <dbReference type="EMBL" id="EKK00755.1"/>
    </source>
</evidence>
<dbReference type="EMBL" id="AMCW01000113">
    <property type="protein sequence ID" value="EKK00755.1"/>
    <property type="molecule type" value="Genomic_DNA"/>
</dbReference>
<comment type="caution">
    <text evidence="1">The sequence shown here is derived from an EMBL/GenBank/DDBJ whole genome shotgun (WGS) entry which is preliminary data.</text>
</comment>
<name>K5CBJ3_RHOBT</name>
<protein>
    <submittedName>
        <fullName evidence="1">Uncharacterized protein</fullName>
    </submittedName>
</protein>
<dbReference type="AlphaFoldDB" id="K5CBJ3"/>
<gene>
    <name evidence="1" type="ORF">RBSH_03953</name>
</gene>
<evidence type="ECO:0000313" key="2">
    <source>
        <dbReference type="Proteomes" id="UP000007993"/>
    </source>
</evidence>
<sequence>MKRAKSIGQAASVDIHTFELLNPQRLWVLIPAWFADRTGL</sequence>
<accession>K5CBJ3</accession>
<organism evidence="1 2">
    <name type="scientific">Rhodopirellula baltica SH28</name>
    <dbReference type="NCBI Taxonomy" id="993517"/>
    <lineage>
        <taxon>Bacteria</taxon>
        <taxon>Pseudomonadati</taxon>
        <taxon>Planctomycetota</taxon>
        <taxon>Planctomycetia</taxon>
        <taxon>Pirellulales</taxon>
        <taxon>Pirellulaceae</taxon>
        <taxon>Rhodopirellula</taxon>
    </lineage>
</organism>
<proteinExistence type="predicted"/>
<dbReference type="Proteomes" id="UP000007993">
    <property type="component" value="Unassembled WGS sequence"/>
</dbReference>